<comment type="caution">
    <text evidence="1">The sequence shown here is derived from an EMBL/GenBank/DDBJ whole genome shotgun (WGS) entry which is preliminary data.</text>
</comment>
<accession>A0A6I2R5K2</accession>
<organism evidence="1 2">
    <name type="scientific">Flavonifractor plautii</name>
    <name type="common">Fusobacterium plautii</name>
    <dbReference type="NCBI Taxonomy" id="292800"/>
    <lineage>
        <taxon>Bacteria</taxon>
        <taxon>Bacillati</taxon>
        <taxon>Bacillota</taxon>
        <taxon>Clostridia</taxon>
        <taxon>Eubacteriales</taxon>
        <taxon>Oscillospiraceae</taxon>
        <taxon>Flavonifractor</taxon>
    </lineage>
</organism>
<reference evidence="1 2" key="1">
    <citation type="journal article" date="2019" name="Nat. Med.">
        <title>A library of human gut bacterial isolates paired with longitudinal multiomics data enables mechanistic microbiome research.</title>
        <authorList>
            <person name="Poyet M."/>
            <person name="Groussin M."/>
            <person name="Gibbons S.M."/>
            <person name="Avila-Pacheco J."/>
            <person name="Jiang X."/>
            <person name="Kearney S.M."/>
            <person name="Perrotta A.R."/>
            <person name="Berdy B."/>
            <person name="Zhao S."/>
            <person name="Lieberman T.D."/>
            <person name="Swanson P.K."/>
            <person name="Smith M."/>
            <person name="Roesemann S."/>
            <person name="Alexander J.E."/>
            <person name="Rich S.A."/>
            <person name="Livny J."/>
            <person name="Vlamakis H."/>
            <person name="Clish C."/>
            <person name="Bullock K."/>
            <person name="Deik A."/>
            <person name="Scott J."/>
            <person name="Pierce K.A."/>
            <person name="Xavier R.J."/>
            <person name="Alm E.J."/>
        </authorList>
    </citation>
    <scope>NUCLEOTIDE SEQUENCE [LARGE SCALE GENOMIC DNA]</scope>
    <source>
        <strain evidence="1 2">BIOML-A2</strain>
    </source>
</reference>
<dbReference type="InterPro" id="IPR029063">
    <property type="entry name" value="SAM-dependent_MTases_sf"/>
</dbReference>
<evidence type="ECO:0000313" key="2">
    <source>
        <dbReference type="Proteomes" id="UP000434475"/>
    </source>
</evidence>
<name>A0A6I2R5K2_FLAPL</name>
<dbReference type="EMBL" id="WKPR01000030">
    <property type="protein sequence ID" value="MSB21974.1"/>
    <property type="molecule type" value="Genomic_DNA"/>
</dbReference>
<dbReference type="GO" id="GO:0032259">
    <property type="term" value="P:methylation"/>
    <property type="evidence" value="ECO:0007669"/>
    <property type="project" value="UniProtKB-KW"/>
</dbReference>
<dbReference type="AlphaFoldDB" id="A0A6I2R5K2"/>
<protein>
    <submittedName>
        <fullName evidence="1">DNA modification methylase</fullName>
    </submittedName>
</protein>
<evidence type="ECO:0000313" key="1">
    <source>
        <dbReference type="EMBL" id="MSB21974.1"/>
    </source>
</evidence>
<proteinExistence type="predicted"/>
<dbReference type="SUPFAM" id="SSF53335">
    <property type="entry name" value="S-adenosyl-L-methionine-dependent methyltransferases"/>
    <property type="match status" value="2"/>
</dbReference>
<dbReference type="GO" id="GO:0008168">
    <property type="term" value="F:methyltransferase activity"/>
    <property type="evidence" value="ECO:0007669"/>
    <property type="project" value="UniProtKB-KW"/>
</dbReference>
<dbReference type="RefSeq" id="WP_108981901.1">
    <property type="nucleotide sequence ID" value="NZ_JAQLWY010000025.1"/>
</dbReference>
<sequence length="368" mass="41582">MLNATDLTKLRPYLCEGKVVNIEVKDRGRKGREVLLEYEDGRKLVGDLNQLSFRMQPLKGLTSIASYFARGKYGSNSWRGNCSGLLIRDLLQHYKPDTFGDLAVGSGTSIEVAQDLGYTSANTVFSDLNPKYGGVDISGPDLDFPLLDFIFFHPPYFVFPGSSMPVYSGKGADGKGMWGDEINPHDGSRIGDQAAFKQWFDTCNANLYKLLRKGGRLAILMGDSRYRGQYYSMFKNMDLFGELEQVIIKQQHNCLTDTIQYGGKFIPLEHEYLVILKKKDPYIIPVQHVKFMQRDVRTSEKMTWAAVLSMILEANGGRMTVSALEGEMEKHPKAQSNNHLAEKLRQELQLHPRMFRRDGEDICLAQPA</sequence>
<dbReference type="Proteomes" id="UP000434475">
    <property type="component" value="Unassembled WGS sequence"/>
</dbReference>
<gene>
    <name evidence="1" type="ORF">GKE97_21080</name>
</gene>
<keyword evidence="1" id="KW-0808">Transferase</keyword>
<dbReference type="Gene3D" id="3.40.50.150">
    <property type="entry name" value="Vaccinia Virus protein VP39"/>
    <property type="match status" value="1"/>
</dbReference>
<keyword evidence="1" id="KW-0489">Methyltransferase</keyword>